<evidence type="ECO:0000313" key="13">
    <source>
        <dbReference type="Proteomes" id="UP000598467"/>
    </source>
</evidence>
<comment type="caution">
    <text evidence="12">The sequence shown here is derived from an EMBL/GenBank/DDBJ whole genome shotgun (WGS) entry which is preliminary data.</text>
</comment>
<keyword evidence="7 8" id="KW-0408">Iron</keyword>
<dbReference type="InterPro" id="IPR036909">
    <property type="entry name" value="Cyt_c-like_dom_sf"/>
</dbReference>
<dbReference type="PANTHER" id="PTHR35008:SF4">
    <property type="entry name" value="BLL4482 PROTEIN"/>
    <property type="match status" value="1"/>
</dbReference>
<evidence type="ECO:0000256" key="1">
    <source>
        <dbReference type="ARBA" id="ARBA00001926"/>
    </source>
</evidence>
<comment type="cofactor">
    <cofactor evidence="1">
        <name>heme c</name>
        <dbReference type="ChEBI" id="CHEBI:61717"/>
    </cofactor>
</comment>
<dbReference type="PRINTS" id="PR00605">
    <property type="entry name" value="CYTCHROMECIC"/>
</dbReference>
<evidence type="ECO:0000256" key="8">
    <source>
        <dbReference type="PROSITE-ProRule" id="PRU00433"/>
    </source>
</evidence>
<dbReference type="PROSITE" id="PS51007">
    <property type="entry name" value="CYTC"/>
    <property type="match status" value="1"/>
</dbReference>
<accession>A0A926P2K2</accession>
<feature type="compositionally biased region" description="Basic and acidic residues" evidence="9">
    <location>
        <begin position="77"/>
        <end position="89"/>
    </location>
</feature>
<dbReference type="PANTHER" id="PTHR35008">
    <property type="entry name" value="BLL4482 PROTEIN-RELATED"/>
    <property type="match status" value="1"/>
</dbReference>
<name>A0A926P2K2_9HYPH</name>
<dbReference type="EMBL" id="JABFCZ010000026">
    <property type="protein sequence ID" value="MBD1548790.1"/>
    <property type="molecule type" value="Genomic_DNA"/>
</dbReference>
<dbReference type="GO" id="GO:0020037">
    <property type="term" value="F:heme binding"/>
    <property type="evidence" value="ECO:0007669"/>
    <property type="project" value="InterPro"/>
</dbReference>
<evidence type="ECO:0000256" key="2">
    <source>
        <dbReference type="ARBA" id="ARBA00022448"/>
    </source>
</evidence>
<keyword evidence="4" id="KW-0679">Respiratory chain</keyword>
<dbReference type="InterPro" id="IPR051459">
    <property type="entry name" value="Cytochrome_c-type_DH"/>
</dbReference>
<feature type="chain" id="PRO_5036989781" evidence="10">
    <location>
        <begin position="22"/>
        <end position="162"/>
    </location>
</feature>
<feature type="signal peptide" evidence="10">
    <location>
        <begin position="1"/>
        <end position="21"/>
    </location>
</feature>
<keyword evidence="6" id="KW-0249">Electron transport</keyword>
<dbReference type="AlphaFoldDB" id="A0A926P2K2"/>
<sequence>MSGSKRGLYLLAGLPIAAALAAGAYWNRGTNADTAIRDPVDPQLLREGAEVYAQNCASCHGADLKGEPDWQSANPDETLKAPPHDETGHTWHHADELLFEITKYGTAKAIGLENFNSNMPAFEGTLSDAEIIAVLAWIKDQWPENIRAQHDMVNRKSADPRS</sequence>
<dbReference type="Proteomes" id="UP000598467">
    <property type="component" value="Unassembled WGS sequence"/>
</dbReference>
<evidence type="ECO:0000256" key="4">
    <source>
        <dbReference type="ARBA" id="ARBA00022660"/>
    </source>
</evidence>
<dbReference type="GO" id="GO:0005506">
    <property type="term" value="F:iron ion binding"/>
    <property type="evidence" value="ECO:0007669"/>
    <property type="project" value="InterPro"/>
</dbReference>
<evidence type="ECO:0000256" key="10">
    <source>
        <dbReference type="SAM" id="SignalP"/>
    </source>
</evidence>
<dbReference type="Gene3D" id="1.10.760.10">
    <property type="entry name" value="Cytochrome c-like domain"/>
    <property type="match status" value="1"/>
</dbReference>
<protein>
    <submittedName>
        <fullName evidence="12">Cytochrome c</fullName>
    </submittedName>
</protein>
<feature type="region of interest" description="Disordered" evidence="9">
    <location>
        <begin position="67"/>
        <end position="89"/>
    </location>
</feature>
<reference evidence="12" key="1">
    <citation type="submission" date="2020-05" db="EMBL/GenBank/DDBJ databases">
        <title>Identification of trans-AT polyketide cluster in two marine bacteria, producers of a novel glutaramide-containing polyketide sesbanimide D and analogs.</title>
        <authorList>
            <person name="Kacar D."/>
            <person name="Rodriguez P."/>
            <person name="Canedo L."/>
            <person name="Gonzalez E."/>
            <person name="Galan B."/>
            <person name="De La Calle F."/>
            <person name="Garcia J.L."/>
        </authorList>
    </citation>
    <scope>NUCLEOTIDE SEQUENCE</scope>
    <source>
        <strain evidence="12">PHM038</strain>
    </source>
</reference>
<dbReference type="InterPro" id="IPR008168">
    <property type="entry name" value="Cyt_C_IC"/>
</dbReference>
<keyword evidence="5 8" id="KW-0479">Metal-binding</keyword>
<evidence type="ECO:0000256" key="5">
    <source>
        <dbReference type="ARBA" id="ARBA00022723"/>
    </source>
</evidence>
<evidence type="ECO:0000256" key="3">
    <source>
        <dbReference type="ARBA" id="ARBA00022617"/>
    </source>
</evidence>
<dbReference type="Pfam" id="PF13442">
    <property type="entry name" value="Cytochrome_CBB3"/>
    <property type="match status" value="1"/>
</dbReference>
<evidence type="ECO:0000256" key="7">
    <source>
        <dbReference type="ARBA" id="ARBA00023004"/>
    </source>
</evidence>
<feature type="domain" description="Cytochrome c" evidence="11">
    <location>
        <begin position="43"/>
        <end position="142"/>
    </location>
</feature>
<dbReference type="InterPro" id="IPR009056">
    <property type="entry name" value="Cyt_c-like_dom"/>
</dbReference>
<dbReference type="GO" id="GO:0009055">
    <property type="term" value="F:electron transfer activity"/>
    <property type="evidence" value="ECO:0007669"/>
    <property type="project" value="InterPro"/>
</dbReference>
<dbReference type="SUPFAM" id="SSF46626">
    <property type="entry name" value="Cytochrome c"/>
    <property type="match status" value="1"/>
</dbReference>
<organism evidence="12 13">
    <name type="scientific">Roseibium aggregatum</name>
    <dbReference type="NCBI Taxonomy" id="187304"/>
    <lineage>
        <taxon>Bacteria</taxon>
        <taxon>Pseudomonadati</taxon>
        <taxon>Pseudomonadota</taxon>
        <taxon>Alphaproteobacteria</taxon>
        <taxon>Hyphomicrobiales</taxon>
        <taxon>Stappiaceae</taxon>
        <taxon>Roseibium</taxon>
    </lineage>
</organism>
<evidence type="ECO:0000256" key="9">
    <source>
        <dbReference type="SAM" id="MobiDB-lite"/>
    </source>
</evidence>
<gene>
    <name evidence="12" type="ORF">HK439_21210</name>
</gene>
<evidence type="ECO:0000313" key="12">
    <source>
        <dbReference type="EMBL" id="MBD1548790.1"/>
    </source>
</evidence>
<dbReference type="RefSeq" id="WP_190293477.1">
    <property type="nucleotide sequence ID" value="NZ_JABFCZ010000026.1"/>
</dbReference>
<keyword evidence="2" id="KW-0813">Transport</keyword>
<evidence type="ECO:0000256" key="6">
    <source>
        <dbReference type="ARBA" id="ARBA00022982"/>
    </source>
</evidence>
<proteinExistence type="predicted"/>
<evidence type="ECO:0000259" key="11">
    <source>
        <dbReference type="PROSITE" id="PS51007"/>
    </source>
</evidence>
<keyword evidence="3 8" id="KW-0349">Heme</keyword>
<keyword evidence="10" id="KW-0732">Signal</keyword>